<gene>
    <name evidence="1" type="ORF">PAHAL_9G630000</name>
</gene>
<dbReference type="PANTHER" id="PTHR18868">
    <property type="entry name" value="OS07G0665300 PROTEIN-RELATED"/>
    <property type="match status" value="1"/>
</dbReference>
<proteinExistence type="predicted"/>
<dbReference type="InterPro" id="IPR009003">
    <property type="entry name" value="Peptidase_S1_PA"/>
</dbReference>
<dbReference type="AlphaFoldDB" id="A0A2T8I6P0"/>
<dbReference type="PANTHER" id="PTHR18868:SF49">
    <property type="entry name" value="OS11G0147200 PROTEIN"/>
    <property type="match status" value="1"/>
</dbReference>
<organism evidence="1">
    <name type="scientific">Panicum hallii</name>
    <dbReference type="NCBI Taxonomy" id="206008"/>
    <lineage>
        <taxon>Eukaryota</taxon>
        <taxon>Viridiplantae</taxon>
        <taxon>Streptophyta</taxon>
        <taxon>Embryophyta</taxon>
        <taxon>Tracheophyta</taxon>
        <taxon>Spermatophyta</taxon>
        <taxon>Magnoliopsida</taxon>
        <taxon>Liliopsida</taxon>
        <taxon>Poales</taxon>
        <taxon>Poaceae</taxon>
        <taxon>PACMAD clade</taxon>
        <taxon>Panicoideae</taxon>
        <taxon>Panicodae</taxon>
        <taxon>Paniceae</taxon>
        <taxon>Panicinae</taxon>
        <taxon>Panicum</taxon>
        <taxon>Panicum sect. Panicum</taxon>
    </lineage>
</organism>
<dbReference type="Proteomes" id="UP000243499">
    <property type="component" value="Chromosome 9"/>
</dbReference>
<accession>A0A2T8I6P0</accession>
<sequence>MRKPKWGGGDLPRSFHKNSRAFKNEWISGDLLWNSKQDVWTGLSDGLKSYFSKSVASIILFNGDRILFSCSGIAMEHQWFTKFLTTATLVKALNATSKHHDDLKVGPFQSALENLPHGEVLAVGRDISGKIMVETVEMNGDSRVSKDDKDLYCKISKPWEGGPLLSVDGNMVGMNLFLTNRRAVFLPWGTTLKEFVQKKIVLSVYQSKHLVTIGMYHRFTVVLYYVCLISCANVENCMLILPGARSIGEKSNSHPEVHGDFLNQEQLDLDSMGYPKLPSSMLGAGMILVNSFEDPFGDIRGEGVWRKFSKRASILNHNVVALASFNGEKRFFSCTCFFIEWNGSTMILTSASLVRDSGDENKIDENLRIEVLLNNQSKEGKLEHCNLHYNIALVSVKCRALRPLNTSLDWESSYRVAAVGRCFKSGTLMATSGCLAGIGGPLVNLDGNVIGMNFYDTRIGTPFLESGGDIGNASGANFWRMPRDVKNKVNRWPVPKPRWCHPEDVESDDNDKLAFDSFGQLQCSYILGRKVKLLGLTIPLSAPVIEAKSTDVLQLSYSSAYVS</sequence>
<protein>
    <submittedName>
        <fullName evidence="1">Uncharacterized protein</fullName>
    </submittedName>
</protein>
<dbReference type="SUPFAM" id="SSF50494">
    <property type="entry name" value="Trypsin-like serine proteases"/>
    <property type="match status" value="2"/>
</dbReference>
<dbReference type="EMBL" id="CM008054">
    <property type="protein sequence ID" value="PVH33333.1"/>
    <property type="molecule type" value="Genomic_DNA"/>
</dbReference>
<dbReference type="Pfam" id="PF13365">
    <property type="entry name" value="Trypsin_2"/>
    <property type="match status" value="1"/>
</dbReference>
<dbReference type="Gramene" id="PVH33333">
    <property type="protein sequence ID" value="PVH33333"/>
    <property type="gene ID" value="PAHAL_9G630000"/>
</dbReference>
<name>A0A2T8I6P0_9POAL</name>
<evidence type="ECO:0000313" key="1">
    <source>
        <dbReference type="EMBL" id="PVH33333.1"/>
    </source>
</evidence>
<reference evidence="1" key="1">
    <citation type="submission" date="2018-04" db="EMBL/GenBank/DDBJ databases">
        <title>WGS assembly of Panicum hallii.</title>
        <authorList>
            <person name="Lovell J."/>
            <person name="Jenkins J."/>
            <person name="Lowry D."/>
            <person name="Mamidi S."/>
            <person name="Sreedasyam A."/>
            <person name="Weng X."/>
            <person name="Barry K."/>
            <person name="Bonette J."/>
            <person name="Campitelli B."/>
            <person name="Daum C."/>
            <person name="Gordon S."/>
            <person name="Gould B."/>
            <person name="Lipzen A."/>
            <person name="Macqueen A."/>
            <person name="Palacio-Mejia J."/>
            <person name="Plott C."/>
            <person name="Shakirov E."/>
            <person name="Shu S."/>
            <person name="Yoshinaga Y."/>
            <person name="Zane M."/>
            <person name="Rokhsar D."/>
            <person name="Grimwood J."/>
            <person name="Schmutz J."/>
            <person name="Juenger T."/>
        </authorList>
    </citation>
    <scope>NUCLEOTIDE SEQUENCE [LARGE SCALE GENOMIC DNA]</scope>
    <source>
        <strain evidence="1">FIL2</strain>
    </source>
</reference>